<keyword evidence="6" id="KW-0805">Transcription regulation</keyword>
<dbReference type="Pfam" id="PF07776">
    <property type="entry name" value="zf-AD"/>
    <property type="match status" value="1"/>
</dbReference>
<reference evidence="12" key="2">
    <citation type="submission" date="2022-10" db="EMBL/GenBank/DDBJ databases">
        <authorList>
            <consortium name="ENA_rothamsted_submissions"/>
            <consortium name="culmorum"/>
            <person name="King R."/>
        </authorList>
    </citation>
    <scope>NUCLEOTIDE SEQUENCE</scope>
</reference>
<dbReference type="GO" id="GO:0000978">
    <property type="term" value="F:RNA polymerase II cis-regulatory region sequence-specific DNA binding"/>
    <property type="evidence" value="ECO:0007669"/>
    <property type="project" value="TreeGrafter"/>
</dbReference>
<dbReference type="GO" id="GO:0001227">
    <property type="term" value="F:DNA-binding transcription repressor activity, RNA polymerase II-specific"/>
    <property type="evidence" value="ECO:0007669"/>
    <property type="project" value="TreeGrafter"/>
</dbReference>
<feature type="domain" description="C2H2-type" evidence="11">
    <location>
        <begin position="280"/>
        <end position="308"/>
    </location>
</feature>
<dbReference type="AlphaFoldDB" id="A0A9N9WZE0"/>
<dbReference type="InterPro" id="IPR012934">
    <property type="entry name" value="Znf_AD"/>
</dbReference>
<dbReference type="InterPro" id="IPR013087">
    <property type="entry name" value="Znf_C2H2_type"/>
</dbReference>
<dbReference type="SUPFAM" id="SSF57667">
    <property type="entry name" value="beta-beta-alpha zinc fingers"/>
    <property type="match status" value="5"/>
</dbReference>
<feature type="domain" description="C2H2-type" evidence="11">
    <location>
        <begin position="312"/>
        <end position="342"/>
    </location>
</feature>
<evidence type="ECO:0000256" key="4">
    <source>
        <dbReference type="ARBA" id="ARBA00022771"/>
    </source>
</evidence>
<dbReference type="SMART" id="SM00355">
    <property type="entry name" value="ZnF_C2H2"/>
    <property type="match status" value="10"/>
</dbReference>
<accession>A0A9N9WZE0</accession>
<keyword evidence="4 9" id="KW-0863">Zinc-finger</keyword>
<keyword evidence="5" id="KW-0862">Zinc</keyword>
<dbReference type="FunFam" id="3.30.160.60:FF:000870">
    <property type="entry name" value="zinc finger protein 197 isoform X1"/>
    <property type="match status" value="1"/>
</dbReference>
<feature type="domain" description="C2H2-type" evidence="11">
    <location>
        <begin position="460"/>
        <end position="488"/>
    </location>
</feature>
<dbReference type="EMBL" id="OU895880">
    <property type="protein sequence ID" value="CAG9811783.1"/>
    <property type="molecule type" value="Genomic_DNA"/>
</dbReference>
<keyword evidence="7" id="KW-0804">Transcription</keyword>
<dbReference type="PROSITE" id="PS50157">
    <property type="entry name" value="ZINC_FINGER_C2H2_2"/>
    <property type="match status" value="7"/>
</dbReference>
<evidence type="ECO:0000256" key="10">
    <source>
        <dbReference type="SAM" id="MobiDB-lite"/>
    </source>
</evidence>
<evidence type="ECO:0000256" key="1">
    <source>
        <dbReference type="ARBA" id="ARBA00004123"/>
    </source>
</evidence>
<name>A0A9N9WZE0_9DIPT</name>
<dbReference type="PANTHER" id="PTHR24399:SF23">
    <property type="entry name" value="C2H2-TYPE DOMAIN-CONTAINING PROTEIN"/>
    <property type="match status" value="1"/>
</dbReference>
<dbReference type="Pfam" id="PF00096">
    <property type="entry name" value="zf-C2H2"/>
    <property type="match status" value="5"/>
</dbReference>
<keyword evidence="13" id="KW-1185">Reference proteome</keyword>
<keyword evidence="2" id="KW-0479">Metal-binding</keyword>
<sequence length="497" mass="58421">MTANCILCSGSYPEDKLTNIEEQLIYSTSCSEVIQVHFSFYAKIFESTKDSIQSACESCWSKLKVFHEFHTSVSITYGILEEFTEDEKVVMNWEDLIEESHEDAVDYEFSEVEALEECILEEEIDVKDPEILKNPIIITQNLLIKTEPLPPQKVIPKILNTTPTNLKSMYKTSHFKARPNPIKIDPEDDQKIKQIASMFCDICSHPLSSFSHARSHYRNQHNTIGYLICCDKKFKQRNRLVDHMNTHFNVSYPCHICGKTFDAKSYLTRHMAYHDDLKQFECDHCGKKFSKKFLVRNHILSTHRYENMTPTYECLIDGCSKVFVNEARLKHHMKYTHSKTDQEQCELCPKTFKTKAAVEEHMRIHYRRPEDRYKCDICGHYIADLKSFKRHVKNHETEGMDNTCHYCGKKSPNLNALKKHISFVHEKVKNYQCKYCDKCFKRPRTLIDHEAAVHTLQELYTCSFCPKTFRNQSNMLAHRKKNHPDQYQKPSYMRDVV</sequence>
<keyword evidence="3" id="KW-0677">Repeat</keyword>
<dbReference type="Gene3D" id="3.40.1800.20">
    <property type="match status" value="1"/>
</dbReference>
<gene>
    <name evidence="12" type="ORF">CHIRRI_LOCUS14590</name>
</gene>
<evidence type="ECO:0000256" key="7">
    <source>
        <dbReference type="ARBA" id="ARBA00023163"/>
    </source>
</evidence>
<evidence type="ECO:0000256" key="8">
    <source>
        <dbReference type="ARBA" id="ARBA00023242"/>
    </source>
</evidence>
<evidence type="ECO:0000256" key="6">
    <source>
        <dbReference type="ARBA" id="ARBA00023015"/>
    </source>
</evidence>
<dbReference type="GO" id="GO:0008270">
    <property type="term" value="F:zinc ion binding"/>
    <property type="evidence" value="ECO:0007669"/>
    <property type="project" value="UniProtKB-KW"/>
</dbReference>
<dbReference type="GO" id="GO:0005654">
    <property type="term" value="C:nucleoplasm"/>
    <property type="evidence" value="ECO:0007669"/>
    <property type="project" value="TreeGrafter"/>
</dbReference>
<dbReference type="PANTHER" id="PTHR24399">
    <property type="entry name" value="ZINC FINGER AND BTB DOMAIN-CONTAINING"/>
    <property type="match status" value="1"/>
</dbReference>
<evidence type="ECO:0000256" key="9">
    <source>
        <dbReference type="PROSITE-ProRule" id="PRU00042"/>
    </source>
</evidence>
<dbReference type="OrthoDB" id="10039931at2759"/>
<organism evidence="12 13">
    <name type="scientific">Chironomus riparius</name>
    <dbReference type="NCBI Taxonomy" id="315576"/>
    <lineage>
        <taxon>Eukaryota</taxon>
        <taxon>Metazoa</taxon>
        <taxon>Ecdysozoa</taxon>
        <taxon>Arthropoda</taxon>
        <taxon>Hexapoda</taxon>
        <taxon>Insecta</taxon>
        <taxon>Pterygota</taxon>
        <taxon>Neoptera</taxon>
        <taxon>Endopterygota</taxon>
        <taxon>Diptera</taxon>
        <taxon>Nematocera</taxon>
        <taxon>Chironomoidea</taxon>
        <taxon>Chironomidae</taxon>
        <taxon>Chironominae</taxon>
        <taxon>Chironomus</taxon>
    </lineage>
</organism>
<evidence type="ECO:0000259" key="11">
    <source>
        <dbReference type="PROSITE" id="PS50157"/>
    </source>
</evidence>
<dbReference type="InterPro" id="IPR036236">
    <property type="entry name" value="Znf_C2H2_sf"/>
</dbReference>
<evidence type="ECO:0000256" key="5">
    <source>
        <dbReference type="ARBA" id="ARBA00022833"/>
    </source>
</evidence>
<dbReference type="Proteomes" id="UP001153620">
    <property type="component" value="Chromosome 4"/>
</dbReference>
<feature type="domain" description="C2H2-type" evidence="11">
    <location>
        <begin position="343"/>
        <end position="370"/>
    </location>
</feature>
<evidence type="ECO:0000313" key="12">
    <source>
        <dbReference type="EMBL" id="CAG9811783.1"/>
    </source>
</evidence>
<evidence type="ECO:0000313" key="13">
    <source>
        <dbReference type="Proteomes" id="UP001153620"/>
    </source>
</evidence>
<protein>
    <recommendedName>
        <fullName evidence="11">C2H2-type domain-containing protein</fullName>
    </recommendedName>
</protein>
<feature type="domain" description="C2H2-type" evidence="11">
    <location>
        <begin position="431"/>
        <end position="459"/>
    </location>
</feature>
<feature type="domain" description="C2H2-type" evidence="11">
    <location>
        <begin position="373"/>
        <end position="400"/>
    </location>
</feature>
<dbReference type="PROSITE" id="PS00028">
    <property type="entry name" value="ZINC_FINGER_C2H2_1"/>
    <property type="match status" value="7"/>
</dbReference>
<reference evidence="12" key="1">
    <citation type="submission" date="2022-01" db="EMBL/GenBank/DDBJ databases">
        <authorList>
            <person name="King R."/>
        </authorList>
    </citation>
    <scope>NUCLEOTIDE SEQUENCE</scope>
</reference>
<proteinExistence type="predicted"/>
<dbReference type="Gene3D" id="3.30.160.60">
    <property type="entry name" value="Classic Zinc Finger"/>
    <property type="match status" value="6"/>
</dbReference>
<feature type="region of interest" description="Disordered" evidence="10">
    <location>
        <begin position="478"/>
        <end position="497"/>
    </location>
</feature>
<dbReference type="SMART" id="SM00868">
    <property type="entry name" value="zf-AD"/>
    <property type="match status" value="1"/>
</dbReference>
<evidence type="ECO:0000256" key="3">
    <source>
        <dbReference type="ARBA" id="ARBA00022737"/>
    </source>
</evidence>
<evidence type="ECO:0000256" key="2">
    <source>
        <dbReference type="ARBA" id="ARBA00022723"/>
    </source>
</evidence>
<keyword evidence="8" id="KW-0539">Nucleus</keyword>
<feature type="domain" description="C2H2-type" evidence="11">
    <location>
        <begin position="252"/>
        <end position="279"/>
    </location>
</feature>
<comment type="subcellular location">
    <subcellularLocation>
        <location evidence="1">Nucleus</location>
    </subcellularLocation>
</comment>